<dbReference type="PROSITE" id="PS50093">
    <property type="entry name" value="PKD"/>
    <property type="match status" value="1"/>
</dbReference>
<evidence type="ECO:0000313" key="3">
    <source>
        <dbReference type="EMBL" id="ABQ25127.1"/>
    </source>
</evidence>
<feature type="domain" description="PKD" evidence="2">
    <location>
        <begin position="1010"/>
        <end position="1067"/>
    </location>
</feature>
<evidence type="ECO:0000313" key="4">
    <source>
        <dbReference type="Proteomes" id="UP000006695"/>
    </source>
</evidence>
<dbReference type="EMBL" id="CP000698">
    <property type="protein sequence ID" value="ABQ25127.1"/>
    <property type="molecule type" value="Genomic_DNA"/>
</dbReference>
<dbReference type="InterPro" id="IPR000601">
    <property type="entry name" value="PKD_dom"/>
</dbReference>
<dbReference type="RefSeq" id="WP_011937851.1">
    <property type="nucleotide sequence ID" value="NC_009483.1"/>
</dbReference>
<dbReference type="AlphaFoldDB" id="A5GBC9"/>
<sequence>MKQPGGSDLTYPTTDKFLFGDVAGSKYTKVDLSVWDMATNCGSCHVGGALVEKDRNGFRLSQRALSDQTITPYMNTVAEAWDAKTGSPLSNVIRAPWSYPGTTDRKAPALGGGNAMIAPNGWGSVAMNQDGTANTPPYIQNGQLMMPNVREMDCLFCHFQGYNNLMSSVFAQMGILNAAPMAGAGLMDLMPGSPTQGGYNAAMIELGPKDANGMQAVSLKQSLVDNIKRLPPSANCQQCHSPNTLKDLPEMMTGFLSSAPMILNTNVNNPMVGPTGLVMPAYDFNAPWMPSPDKYPGSPNSPLIDATNLYSYMVRGILAAQGSTVYNRLTVNGMTSFGGDNKGASGPIYYEAPVTEIGLTADFTGQQNQNVLKKSTVPFPRADWFKRGDAWQNGQEIHGSLGCAGCHMDTNSSNPDKNQCDPGRGFDGSGTIADGSQIGTKVDSRNTVKRCESCHLSGSNPDGNPIDVMGAPDPTAAHQRAGLTAMINRAMGPDGSGGQKLIPGNHLDVIDCTVCHVQKKSMAVRALDCTSGNRYPTMVGFDYSKGMMGMFEDPAPDAANEGARQQYNFMNQTINQNCGYTSASQGPGTICAATNQPGPGYQAEIPYGTQLIGGALQEWLPLKTWSKVGNGLKTSPNFRRKIYLTNTIVSALFNNDYGTTVDANGDGVNGQILAVGDLNSTQGFGEPIFDPWIQRDLKAGINFAPGGFAPIPVGFGGPGDGVAGSTAQGGRYQSAYNMDGSFTGAWKYVGVYGGNTIFTTPDEIREYKNYRTRIKDMPGQSGKSWDGTELGYIGGLYQVTHGVKPISQYVLGKPRAFDATGKVTTFGCNDCHATAKNFFDGGFNMTGTAIPADATWTPAPGIIPASASTMMERPAVFIPTIKAYKGDLRTGTELFNKLGQPRSVPFEEEVVENSVVYTQTKDLSRGEALYPDPDGYFRADGTAPGGTGTAGSYKRSEWISYLLSIDNNAAAAGIGVDPVAQFAASFPDADPNTSGYQLVVNTPYTLAADTSVNTNGSFTYSLSFTDGTTVSGPSVSKTFSTIGTSSVTLKVTDEEGKTATVSRAINVVNPPVVGGMTIGPTTAKRGISTSYTFGNLKDHDSLRIIWADGTSTTLPHVGAAGSSATTSHIYATTGTKKLTVLVYKNGVQVDSKYNYVTVTL</sequence>
<evidence type="ECO:0000259" key="2">
    <source>
        <dbReference type="PROSITE" id="PS50093"/>
    </source>
</evidence>
<dbReference type="OrthoDB" id="5389061at2"/>
<organism evidence="3 4">
    <name type="scientific">Geotalea uraniireducens (strain Rf4)</name>
    <name type="common">Geobacter uraniireducens</name>
    <dbReference type="NCBI Taxonomy" id="351605"/>
    <lineage>
        <taxon>Bacteria</taxon>
        <taxon>Pseudomonadati</taxon>
        <taxon>Thermodesulfobacteriota</taxon>
        <taxon>Desulfuromonadia</taxon>
        <taxon>Geobacterales</taxon>
        <taxon>Geobacteraceae</taxon>
        <taxon>Geotalea</taxon>
    </lineage>
</organism>
<dbReference type="InterPro" id="IPR036280">
    <property type="entry name" value="Multihaem_cyt_sf"/>
</dbReference>
<accession>A5GBC9</accession>
<dbReference type="SUPFAM" id="SSF49299">
    <property type="entry name" value="PKD domain"/>
    <property type="match status" value="1"/>
</dbReference>
<dbReference type="Proteomes" id="UP000006695">
    <property type="component" value="Chromosome"/>
</dbReference>
<gene>
    <name evidence="3" type="ordered locus">Gura_0921</name>
</gene>
<evidence type="ECO:0000256" key="1">
    <source>
        <dbReference type="SAM" id="MobiDB-lite"/>
    </source>
</evidence>
<dbReference type="KEGG" id="gur:Gura_0921"/>
<dbReference type="HOGENOM" id="CLU_294702_0_0_7"/>
<dbReference type="Gene3D" id="2.60.40.10">
    <property type="entry name" value="Immunoglobulins"/>
    <property type="match status" value="1"/>
</dbReference>
<dbReference type="SUPFAM" id="SSF48695">
    <property type="entry name" value="Multiheme cytochromes"/>
    <property type="match status" value="1"/>
</dbReference>
<reference evidence="3 4" key="1">
    <citation type="submission" date="2007-05" db="EMBL/GenBank/DDBJ databases">
        <title>Complete sequence of Geobacter uraniireducens Rf4.</title>
        <authorList>
            <consortium name="US DOE Joint Genome Institute"/>
            <person name="Copeland A."/>
            <person name="Lucas S."/>
            <person name="Lapidus A."/>
            <person name="Barry K."/>
            <person name="Detter J.C."/>
            <person name="Glavina del Rio T."/>
            <person name="Hammon N."/>
            <person name="Israni S."/>
            <person name="Dalin E."/>
            <person name="Tice H."/>
            <person name="Pitluck S."/>
            <person name="Chertkov O."/>
            <person name="Brettin T."/>
            <person name="Bruce D."/>
            <person name="Han C."/>
            <person name="Schmutz J."/>
            <person name="Larimer F."/>
            <person name="Land M."/>
            <person name="Hauser L."/>
            <person name="Kyrpides N."/>
            <person name="Mikhailova N."/>
            <person name="Shelobolina E."/>
            <person name="Aklujkar M."/>
            <person name="Lovley D."/>
            <person name="Richardson P."/>
        </authorList>
    </citation>
    <scope>NUCLEOTIDE SEQUENCE [LARGE SCALE GENOMIC DNA]</scope>
    <source>
        <strain evidence="3 4">Rf4</strain>
    </source>
</reference>
<dbReference type="InterPro" id="IPR035986">
    <property type="entry name" value="PKD_dom_sf"/>
</dbReference>
<dbReference type="Pfam" id="PF18911">
    <property type="entry name" value="PKD_4"/>
    <property type="match status" value="1"/>
</dbReference>
<name>A5GBC9_GEOUR</name>
<dbReference type="STRING" id="351605.Gura_0921"/>
<dbReference type="CDD" id="cd00146">
    <property type="entry name" value="PKD"/>
    <property type="match status" value="1"/>
</dbReference>
<keyword evidence="4" id="KW-1185">Reference proteome</keyword>
<proteinExistence type="predicted"/>
<dbReference type="InterPro" id="IPR013783">
    <property type="entry name" value="Ig-like_fold"/>
</dbReference>
<feature type="region of interest" description="Disordered" evidence="1">
    <location>
        <begin position="413"/>
        <end position="444"/>
    </location>
</feature>
<protein>
    <recommendedName>
        <fullName evidence="2">PKD domain-containing protein</fullName>
    </recommendedName>
</protein>